<dbReference type="Proteomes" id="UP000592780">
    <property type="component" value="Unassembled WGS sequence"/>
</dbReference>
<comment type="caution">
    <text evidence="1">The sequence shown here is derived from an EMBL/GenBank/DDBJ whole genome shotgun (WGS) entry which is preliminary data.</text>
</comment>
<evidence type="ECO:0000313" key="2">
    <source>
        <dbReference type="Proteomes" id="UP000592780"/>
    </source>
</evidence>
<dbReference type="RefSeq" id="WP_184129516.1">
    <property type="nucleotide sequence ID" value="NZ_JACHDD010000003.1"/>
</dbReference>
<dbReference type="EMBL" id="JACHDD010000003">
    <property type="protein sequence ID" value="MBB5423994.1"/>
    <property type="molecule type" value="Genomic_DNA"/>
</dbReference>
<dbReference type="AlphaFoldDB" id="A0A7W8Q5B3"/>
<dbReference type="Gene3D" id="3.10.450.50">
    <property type="match status" value="1"/>
</dbReference>
<protein>
    <submittedName>
        <fullName evidence="1">Uncharacterized protein</fullName>
    </submittedName>
</protein>
<evidence type="ECO:0000313" key="1">
    <source>
        <dbReference type="EMBL" id="MBB5423994.1"/>
    </source>
</evidence>
<accession>A0A7W8Q5B3</accession>
<sequence length="161" mass="17943">MNFNDTAPVMEPTGGPPLWLTNLAESATLEATVLKRPIEGRADILSVIKHAVSLYEFQHHSYKAAIGNGLYIESYRSQIQGVPIETVVVAHMNEQGETESVVINHRPLNAMLLFSKLMWERVDERFRDRYLTGPEATALNTVSEDCTRSGCSRPHDETASS</sequence>
<name>A0A7W8Q5B3_PARAM</name>
<reference evidence="1 2" key="1">
    <citation type="submission" date="2020-08" db="EMBL/GenBank/DDBJ databases">
        <title>Genomic Encyclopedia of Type Strains, Phase IV (KMG-V): Genome sequencing to study the core and pangenomes of soil and plant-associated prokaryotes.</title>
        <authorList>
            <person name="Whitman W."/>
        </authorList>
    </citation>
    <scope>NUCLEOTIDE SEQUENCE [LARGE SCALE GENOMIC DNA]</scope>
    <source>
        <strain evidence="1 2">JPY158</strain>
    </source>
</reference>
<keyword evidence="2" id="KW-1185">Reference proteome</keyword>
<organism evidence="1 2">
    <name type="scientific">Paraburkholderia atlantica</name>
    <dbReference type="NCBI Taxonomy" id="2654982"/>
    <lineage>
        <taxon>Bacteria</taxon>
        <taxon>Pseudomonadati</taxon>
        <taxon>Pseudomonadota</taxon>
        <taxon>Betaproteobacteria</taxon>
        <taxon>Burkholderiales</taxon>
        <taxon>Burkholderiaceae</taxon>
        <taxon>Paraburkholderia</taxon>
    </lineage>
</organism>
<proteinExistence type="predicted"/>
<gene>
    <name evidence="1" type="ORF">HDG40_002138</name>
</gene>